<keyword evidence="12" id="KW-1185">Reference proteome</keyword>
<evidence type="ECO:0000256" key="1">
    <source>
        <dbReference type="ARBA" id="ARBA00003529"/>
    </source>
</evidence>
<dbReference type="InterPro" id="IPR053925">
    <property type="entry name" value="RecX_HTH_3rd"/>
</dbReference>
<dbReference type="GO" id="GO:0005737">
    <property type="term" value="C:cytoplasm"/>
    <property type="evidence" value="ECO:0007669"/>
    <property type="project" value="UniProtKB-SubCell"/>
</dbReference>
<dbReference type="Pfam" id="PF21981">
    <property type="entry name" value="RecX_HTH3"/>
    <property type="match status" value="2"/>
</dbReference>
<feature type="domain" description="RecX third three-helical" evidence="9">
    <location>
        <begin position="255"/>
        <end position="301"/>
    </location>
</feature>
<dbReference type="Proteomes" id="UP001171751">
    <property type="component" value="Unassembled WGS sequence"/>
</dbReference>
<evidence type="ECO:0000256" key="5">
    <source>
        <dbReference type="ARBA" id="ARBA00022490"/>
    </source>
</evidence>
<feature type="domain" description="RecX first three-helical" evidence="10">
    <location>
        <begin position="104"/>
        <end position="142"/>
    </location>
</feature>
<evidence type="ECO:0000259" key="9">
    <source>
        <dbReference type="Pfam" id="PF21981"/>
    </source>
</evidence>
<evidence type="ECO:0000256" key="2">
    <source>
        <dbReference type="ARBA" id="ARBA00004496"/>
    </source>
</evidence>
<comment type="similarity">
    <text evidence="3 6">Belongs to the RecX family.</text>
</comment>
<dbReference type="EMBL" id="JAUNQW010000016">
    <property type="protein sequence ID" value="MDO5457586.1"/>
    <property type="molecule type" value="Genomic_DNA"/>
</dbReference>
<dbReference type="InterPro" id="IPR053924">
    <property type="entry name" value="RecX_HTH_2nd"/>
</dbReference>
<dbReference type="Pfam" id="PF02631">
    <property type="entry name" value="RecX_HTH2"/>
    <property type="match status" value="1"/>
</dbReference>
<evidence type="ECO:0000256" key="4">
    <source>
        <dbReference type="ARBA" id="ARBA00018111"/>
    </source>
</evidence>
<gene>
    <name evidence="6 11" type="primary">recX</name>
    <name evidence="11" type="ORF">Q4F26_04495</name>
</gene>
<organism evidence="11 12">
    <name type="scientific">Atopococcus tabaci</name>
    <dbReference type="NCBI Taxonomy" id="269774"/>
    <lineage>
        <taxon>Bacteria</taxon>
        <taxon>Bacillati</taxon>
        <taxon>Bacillota</taxon>
        <taxon>Bacilli</taxon>
        <taxon>Lactobacillales</taxon>
        <taxon>Carnobacteriaceae</taxon>
        <taxon>Atopococcus</taxon>
    </lineage>
</organism>
<evidence type="ECO:0000259" key="10">
    <source>
        <dbReference type="Pfam" id="PF21982"/>
    </source>
</evidence>
<dbReference type="NCBIfam" id="NF010733">
    <property type="entry name" value="PRK14135.1"/>
    <property type="match status" value="1"/>
</dbReference>
<dbReference type="Gene3D" id="1.10.10.10">
    <property type="entry name" value="Winged helix-like DNA-binding domain superfamily/Winged helix DNA-binding domain"/>
    <property type="match status" value="4"/>
</dbReference>
<dbReference type="PANTHER" id="PTHR33602">
    <property type="entry name" value="REGULATORY PROTEIN RECX FAMILY PROTEIN"/>
    <property type="match status" value="1"/>
</dbReference>
<dbReference type="InterPro" id="IPR003783">
    <property type="entry name" value="Regulatory_RecX"/>
</dbReference>
<comment type="subcellular location">
    <subcellularLocation>
        <location evidence="2 6">Cytoplasm</location>
    </subcellularLocation>
</comment>
<comment type="function">
    <text evidence="1 6">Modulates RecA activity.</text>
</comment>
<dbReference type="HAMAP" id="MF_01114">
    <property type="entry name" value="RecX"/>
    <property type="match status" value="1"/>
</dbReference>
<protein>
    <recommendedName>
        <fullName evidence="4 6">Regulatory protein RecX</fullName>
    </recommendedName>
</protein>
<feature type="domain" description="RecX third three-helical" evidence="9">
    <location>
        <begin position="196"/>
        <end position="243"/>
    </location>
</feature>
<dbReference type="PANTHER" id="PTHR33602:SF1">
    <property type="entry name" value="REGULATORY PROTEIN RECX FAMILY PROTEIN"/>
    <property type="match status" value="1"/>
</dbReference>
<evidence type="ECO:0000313" key="11">
    <source>
        <dbReference type="EMBL" id="MDO5457586.1"/>
    </source>
</evidence>
<dbReference type="GO" id="GO:0006282">
    <property type="term" value="P:regulation of DNA repair"/>
    <property type="evidence" value="ECO:0007669"/>
    <property type="project" value="UniProtKB-UniRule"/>
</dbReference>
<reference evidence="11" key="1">
    <citation type="submission" date="2023-07" db="EMBL/GenBank/DDBJ databases">
        <title>Between Cages and Wild: Unraveling the Impact of Captivity on Animal Microbiomes and Antimicrobial Resistance.</title>
        <authorList>
            <person name="Schmartz G.P."/>
            <person name="Rehner J."/>
            <person name="Schuff M.J."/>
            <person name="Becker S.L."/>
            <person name="Kravczyk M."/>
            <person name="Gurevich A."/>
            <person name="Francke R."/>
            <person name="Mueller R."/>
            <person name="Keller V."/>
            <person name="Keller A."/>
        </authorList>
    </citation>
    <scope>NUCLEOTIDE SEQUENCE</scope>
    <source>
        <strain evidence="11">S39M_St_73</strain>
    </source>
</reference>
<evidence type="ECO:0000256" key="6">
    <source>
        <dbReference type="HAMAP-Rule" id="MF_01114"/>
    </source>
</evidence>
<name>A0AA43UCQ9_9LACT</name>
<dbReference type="InterPro" id="IPR053926">
    <property type="entry name" value="RecX_HTH_1st"/>
</dbReference>
<evidence type="ECO:0000259" key="8">
    <source>
        <dbReference type="Pfam" id="PF02631"/>
    </source>
</evidence>
<evidence type="ECO:0000256" key="3">
    <source>
        <dbReference type="ARBA" id="ARBA00009695"/>
    </source>
</evidence>
<accession>A0AA43UCQ9</accession>
<proteinExistence type="inferred from homology"/>
<feature type="region of interest" description="Disordered" evidence="7">
    <location>
        <begin position="1"/>
        <end position="24"/>
    </location>
</feature>
<dbReference type="AlphaFoldDB" id="A0AA43UCQ9"/>
<evidence type="ECO:0000256" key="7">
    <source>
        <dbReference type="SAM" id="MobiDB-lite"/>
    </source>
</evidence>
<dbReference type="Pfam" id="PF21982">
    <property type="entry name" value="RecX_HTH1"/>
    <property type="match status" value="1"/>
</dbReference>
<evidence type="ECO:0000313" key="12">
    <source>
        <dbReference type="Proteomes" id="UP001171751"/>
    </source>
</evidence>
<keyword evidence="5 6" id="KW-0963">Cytoplasm</keyword>
<comment type="caution">
    <text evidence="11">The sequence shown here is derived from an EMBL/GenBank/DDBJ whole genome shotgun (WGS) entry which is preliminary data.</text>
</comment>
<sequence length="310" mass="36336">MPDLPKKLSEVTSNKPKKAKTLNQTFKQDTAKIDESPQKVSGKTNIITSISSQKRPGRYNIFIDESYAFAVDEQVLIDFMLTKGMAVNPELQEKIQKADNAQKAYQAALHYLSYQLRSEKEIYDYLIDKEYQDHADRVIDKLREMKLLDDQAYAESFVRTKAAVNYHGPVEIRRNLYRKGVAESLIDQALLSEYSEEMRLENAQRLADKQVKKNKNRSNRESQQRIRQFLLQKGFANDTITEVFEELDFEKDDDDEREALIKQGEKAWRRYSKFDLFNCKQKTYANLYQKGFPGDMISQFISEKESEWNE</sequence>
<dbReference type="InterPro" id="IPR036388">
    <property type="entry name" value="WH-like_DNA-bd_sf"/>
</dbReference>
<feature type="domain" description="RecX second three-helical" evidence="8">
    <location>
        <begin position="149"/>
        <end position="190"/>
    </location>
</feature>